<dbReference type="GO" id="GO:0008236">
    <property type="term" value="F:serine-type peptidase activity"/>
    <property type="evidence" value="ECO:0007669"/>
    <property type="project" value="InterPro"/>
</dbReference>
<comment type="caution">
    <text evidence="4">The sequence shown here is derived from an EMBL/GenBank/DDBJ whole genome shotgun (WGS) entry which is preliminary data.</text>
</comment>
<evidence type="ECO:0000259" key="2">
    <source>
        <dbReference type="Pfam" id="PF00326"/>
    </source>
</evidence>
<name>A0A091BUX4_STREI</name>
<dbReference type="PANTHER" id="PTHR43037:SF1">
    <property type="entry name" value="BLL1128 PROTEIN"/>
    <property type="match status" value="1"/>
</dbReference>
<dbReference type="InterPro" id="IPR041172">
    <property type="entry name" value="EstA_Ig-like_N"/>
</dbReference>
<dbReference type="InterPro" id="IPR029058">
    <property type="entry name" value="AB_hydrolase_fold"/>
</dbReference>
<dbReference type="Proteomes" id="UP000182793">
    <property type="component" value="Unassembled WGS sequence"/>
</dbReference>
<dbReference type="AlphaFoldDB" id="A0A091BUX4"/>
<keyword evidence="1" id="KW-0732">Signal</keyword>
<dbReference type="PANTHER" id="PTHR43037">
    <property type="entry name" value="UNNAMED PRODUCT-RELATED"/>
    <property type="match status" value="1"/>
</dbReference>
<dbReference type="InterPro" id="IPR050955">
    <property type="entry name" value="Plant_Biomass_Hydrol_Est"/>
</dbReference>
<dbReference type="Pfam" id="PF18435">
    <property type="entry name" value="EstA_Ig_like"/>
    <property type="match status" value="1"/>
</dbReference>
<sequence length="472" mass="52244">MAKRINVTIVKVSMIIKGYECGPGVPKLLVQLTHKVSGVVADKLLVRTAGKERQISRVYLSDDKGQDVSSASEYLVIKMPVTFDSQKNAAIACPFYYNLETLHNTWVEDYPVTINGLEVICDGEVAELSGSYDIIHNRLSPDTDVFNKRGFYSGTYLNPLTKQTEKLTLHYVAYEPKHLKLGESFPLLIWLHGQGEGGVDTDITLLGNEVVALARPEIQSHFSTNGQKGLYVLAVQTPTYWMDEGDGTNGAGAGDSRYTEILMDIIKNYVASTPAVDTNRIYLAGCSNGGYMTINLAISNPGYFAALVPQAAAYSYYQYERNADGSYAISPSSTSFIRKDVPYFDEEKMLALKEIPMWFIHAANDTIVNPKDYSLPIYKTLLDSGAENKWFSYFKSVEGTDMQGVSYIGHLSWIYFFKDQVSGVQDVSAIKSAKDLSGFSPSNKGKGGTSTTKVSGKTYHNIFDWLNDQKKA</sequence>
<dbReference type="EMBL" id="FOTG01000006">
    <property type="protein sequence ID" value="SFL28324.1"/>
    <property type="molecule type" value="Genomic_DNA"/>
</dbReference>
<dbReference type="EMBL" id="AUZH01000011">
    <property type="protein sequence ID" value="KFN88534.1"/>
    <property type="molecule type" value="Genomic_DNA"/>
</dbReference>
<organism evidence="4 6">
    <name type="scientific">Streptococcus equinus JB1</name>
    <dbReference type="NCBI Taxonomy" id="1294274"/>
    <lineage>
        <taxon>Bacteria</taxon>
        <taxon>Bacillati</taxon>
        <taxon>Bacillota</taxon>
        <taxon>Bacilli</taxon>
        <taxon>Lactobacillales</taxon>
        <taxon>Streptococcaceae</taxon>
        <taxon>Streptococcus</taxon>
    </lineage>
</organism>
<gene>
    <name evidence="4" type="ORF">H702_01830</name>
    <name evidence="5" type="ORF">SAMN02910290_01189</name>
</gene>
<dbReference type="Gene3D" id="2.60.40.2180">
    <property type="match status" value="1"/>
</dbReference>
<reference evidence="5 7" key="2">
    <citation type="submission" date="2016-10" db="EMBL/GenBank/DDBJ databases">
        <authorList>
            <person name="Varghese N."/>
            <person name="Submissions S."/>
        </authorList>
    </citation>
    <scope>NUCLEOTIDE SEQUENCE [LARGE SCALE GENOMIC DNA]</scope>
    <source>
        <strain evidence="5 7">JB1</strain>
    </source>
</reference>
<reference evidence="4 6" key="1">
    <citation type="journal article" date="2014" name="Genome Announc.">
        <title>Draft Genome Sequences of Streptococcus bovis Strains ATCC 33317 and JB1.</title>
        <authorList>
            <person name="Benahmed F.H."/>
            <person name="Gopinath G.R."/>
            <person name="Harbottle H."/>
            <person name="Cotta M.A."/>
            <person name="Luo Y."/>
            <person name="Henderson C."/>
            <person name="Teri P."/>
            <person name="Soppet D."/>
            <person name="Rasmussen M."/>
            <person name="Whitehead T.R."/>
            <person name="Davidson M."/>
        </authorList>
    </citation>
    <scope>NUCLEOTIDE SEQUENCE [LARGE SCALE GENOMIC DNA]</scope>
    <source>
        <strain evidence="4 6">JB1</strain>
    </source>
</reference>
<keyword evidence="7" id="KW-1185">Reference proteome</keyword>
<protein>
    <submittedName>
        <fullName evidence="5">Alpha/beta hydrolase family protein</fullName>
    </submittedName>
    <submittedName>
        <fullName evidence="4">Lipase</fullName>
    </submittedName>
</protein>
<feature type="domain" description="Esterase Ig-like N-terminal" evidence="3">
    <location>
        <begin position="11"/>
        <end position="115"/>
    </location>
</feature>
<accession>A0A091BUX4</accession>
<dbReference type="Proteomes" id="UP000029382">
    <property type="component" value="Unassembled WGS sequence"/>
</dbReference>
<dbReference type="SUPFAM" id="SSF53474">
    <property type="entry name" value="alpha/beta-Hydrolases"/>
    <property type="match status" value="1"/>
</dbReference>
<evidence type="ECO:0000256" key="1">
    <source>
        <dbReference type="ARBA" id="ARBA00022729"/>
    </source>
</evidence>
<dbReference type="GO" id="GO:0006508">
    <property type="term" value="P:proteolysis"/>
    <property type="evidence" value="ECO:0007669"/>
    <property type="project" value="InterPro"/>
</dbReference>
<keyword evidence="5" id="KW-0378">Hydrolase</keyword>
<evidence type="ECO:0000313" key="6">
    <source>
        <dbReference type="Proteomes" id="UP000029382"/>
    </source>
</evidence>
<feature type="domain" description="Peptidase S9 prolyl oligopeptidase catalytic" evidence="2">
    <location>
        <begin position="268"/>
        <end position="381"/>
    </location>
</feature>
<dbReference type="RefSeq" id="WP_039696133.1">
    <property type="nucleotide sequence ID" value="NZ_AUZH01000011.1"/>
</dbReference>
<evidence type="ECO:0000313" key="4">
    <source>
        <dbReference type="EMBL" id="KFN88534.1"/>
    </source>
</evidence>
<proteinExistence type="predicted"/>
<evidence type="ECO:0000259" key="3">
    <source>
        <dbReference type="Pfam" id="PF18435"/>
    </source>
</evidence>
<evidence type="ECO:0000313" key="7">
    <source>
        <dbReference type="Proteomes" id="UP000182793"/>
    </source>
</evidence>
<evidence type="ECO:0000313" key="5">
    <source>
        <dbReference type="EMBL" id="SFL28324.1"/>
    </source>
</evidence>
<dbReference type="InterPro" id="IPR001375">
    <property type="entry name" value="Peptidase_S9_cat"/>
</dbReference>
<dbReference type="Pfam" id="PF00326">
    <property type="entry name" value="Peptidase_S9"/>
    <property type="match status" value="1"/>
</dbReference>
<dbReference type="Gene3D" id="3.40.50.1820">
    <property type="entry name" value="alpha/beta hydrolase"/>
    <property type="match status" value="1"/>
</dbReference>